<sequence>MEEDDIVEGTGAGADSVGSRLRVAREKAGLEIAQVAAETRIPQRHLQSIEEGKFSTLPSRTYAIGFSRTFARAVGLDEHEIMAQVREELAAGASDDRGVAARFEPGDPARVPDRGLAWFALLATLLLLAGVYAFYQSYFAPGIDPAPLREESVPVAAASPATISPVLEAVQPTVSDPVVFTNEVDGTWVRFYDGEGERLFEGIMARGDTFTIPADAVNPQIRTGRPYAFAITVGGKSVPRLSEKDETVSDVPVTATALLARPPASTAASSQVSSPSAPASPPT</sequence>
<dbReference type="Pfam" id="PF13413">
    <property type="entry name" value="HTH_25"/>
    <property type="match status" value="1"/>
</dbReference>
<dbReference type="SUPFAM" id="SSF47413">
    <property type="entry name" value="lambda repressor-like DNA-binding domains"/>
    <property type="match status" value="1"/>
</dbReference>
<protein>
    <submittedName>
        <fullName evidence="4">Helix-turn-helix domain-containing protein</fullName>
    </submittedName>
</protein>
<proteinExistence type="predicted"/>
<feature type="compositionally biased region" description="Low complexity" evidence="1">
    <location>
        <begin position="262"/>
        <end position="277"/>
    </location>
</feature>
<dbReference type="PANTHER" id="PTHR34475:SF1">
    <property type="entry name" value="CYTOSKELETON PROTEIN RODZ"/>
    <property type="match status" value="1"/>
</dbReference>
<evidence type="ECO:0000256" key="1">
    <source>
        <dbReference type="SAM" id="MobiDB-lite"/>
    </source>
</evidence>
<keyword evidence="5" id="KW-1185">Reference proteome</keyword>
<dbReference type="Pfam" id="PF13464">
    <property type="entry name" value="RodZ_C"/>
    <property type="match status" value="1"/>
</dbReference>
<keyword evidence="2" id="KW-1133">Transmembrane helix</keyword>
<feature type="transmembrane region" description="Helical" evidence="2">
    <location>
        <begin position="116"/>
        <end position="135"/>
    </location>
</feature>
<dbReference type="PANTHER" id="PTHR34475">
    <property type="match status" value="1"/>
</dbReference>
<gene>
    <name evidence="4" type="ORF">HQR01_12120</name>
</gene>
<dbReference type="InterPro" id="IPR025194">
    <property type="entry name" value="RodZ-like_C"/>
</dbReference>
<feature type="domain" description="HTH cro/C1-type" evidence="3">
    <location>
        <begin position="20"/>
        <end position="76"/>
    </location>
</feature>
<evidence type="ECO:0000313" key="5">
    <source>
        <dbReference type="Proteomes" id="UP000504693"/>
    </source>
</evidence>
<dbReference type="RefSeq" id="WP_173215109.1">
    <property type="nucleotide sequence ID" value="NZ_CP053921.1"/>
</dbReference>
<dbReference type="KEGG" id="emv:HQR01_12120"/>
<keyword evidence="2" id="KW-0812">Transmembrane</keyword>
<evidence type="ECO:0000256" key="2">
    <source>
        <dbReference type="SAM" id="Phobius"/>
    </source>
</evidence>
<dbReference type="GO" id="GO:0003677">
    <property type="term" value="F:DNA binding"/>
    <property type="evidence" value="ECO:0007669"/>
    <property type="project" value="InterPro"/>
</dbReference>
<dbReference type="AlphaFoldDB" id="A0A7D4CDX8"/>
<keyword evidence="2" id="KW-0472">Membrane</keyword>
<dbReference type="InterPro" id="IPR050400">
    <property type="entry name" value="Bact_Cytoskel_RodZ"/>
</dbReference>
<dbReference type="CDD" id="cd00093">
    <property type="entry name" value="HTH_XRE"/>
    <property type="match status" value="1"/>
</dbReference>
<dbReference type="EMBL" id="CP053921">
    <property type="protein sequence ID" value="QKG72049.1"/>
    <property type="molecule type" value="Genomic_DNA"/>
</dbReference>
<feature type="region of interest" description="Disordered" evidence="1">
    <location>
        <begin position="262"/>
        <end position="283"/>
    </location>
</feature>
<dbReference type="Proteomes" id="UP000504693">
    <property type="component" value="Chromosome"/>
</dbReference>
<name>A0A7D4CDX8_9SPHN</name>
<dbReference type="SMART" id="SM00530">
    <property type="entry name" value="HTH_XRE"/>
    <property type="match status" value="1"/>
</dbReference>
<reference evidence="4 5" key="1">
    <citation type="submission" date="2020-05" db="EMBL/GenBank/DDBJ databases">
        <title>Erythrobacter mangrovi sp. nov., isolated from rhizosphere soil of mangrove plant (Kandelia candel).</title>
        <authorList>
            <person name="Ye Y.H."/>
        </authorList>
    </citation>
    <scope>NUCLEOTIDE SEQUENCE [LARGE SCALE GENOMIC DNA]</scope>
    <source>
        <strain evidence="4 5">EB310</strain>
    </source>
</reference>
<organism evidence="4 5">
    <name type="scientific">Erythrobacter mangrovi</name>
    <dbReference type="NCBI Taxonomy" id="2739433"/>
    <lineage>
        <taxon>Bacteria</taxon>
        <taxon>Pseudomonadati</taxon>
        <taxon>Pseudomonadota</taxon>
        <taxon>Alphaproteobacteria</taxon>
        <taxon>Sphingomonadales</taxon>
        <taxon>Erythrobacteraceae</taxon>
        <taxon>Erythrobacter/Porphyrobacter group</taxon>
        <taxon>Erythrobacter</taxon>
    </lineage>
</organism>
<dbReference type="InterPro" id="IPR001387">
    <property type="entry name" value="Cro/C1-type_HTH"/>
</dbReference>
<dbReference type="Gene3D" id="1.10.260.40">
    <property type="entry name" value="lambda repressor-like DNA-binding domains"/>
    <property type="match status" value="1"/>
</dbReference>
<evidence type="ECO:0000313" key="4">
    <source>
        <dbReference type="EMBL" id="QKG72049.1"/>
    </source>
</evidence>
<dbReference type="InterPro" id="IPR010982">
    <property type="entry name" value="Lambda_DNA-bd_dom_sf"/>
</dbReference>
<evidence type="ECO:0000259" key="3">
    <source>
        <dbReference type="SMART" id="SM00530"/>
    </source>
</evidence>
<accession>A0A7D4CDX8</accession>